<dbReference type="GeneID" id="89466271"/>
<dbReference type="Pfam" id="PF04991">
    <property type="entry name" value="LicD"/>
    <property type="match status" value="1"/>
</dbReference>
<evidence type="ECO:0000259" key="1">
    <source>
        <dbReference type="Pfam" id="PF04991"/>
    </source>
</evidence>
<sequence length="279" mass="32522">MKELTTPEIRKRLLDILVVFREFCQENNLNFYLCAGTLLGAVRHGGFIPWDDDIDVAMLRDDYDKLLDIARDNPIIKDKYKIISYELGTSHYPFLKILDMETQTIQSFSDEGHNNSLWIDIFPFDDVSENTELRKKQYRKVGILREILMLNFAKFGEGKTLFKRIFKPLLIPFAKLVGVDKANKEMIRLATDSNWKGSPIVGDVVWGEYNKEIIKKDSFTNPANVKFEGETFLTMSTWKNYLTTTYGDDYMELPPKNQRENHELKVWLRDPMKGGEVDI</sequence>
<reference evidence="2 4" key="1">
    <citation type="submission" date="2017-03" db="EMBL/GenBank/DDBJ databases">
        <title>Phylogenomics and comparative genomics of Lactobacillus salivarius, a mammalian gut commensal.</title>
        <authorList>
            <person name="Harris H.M."/>
        </authorList>
    </citation>
    <scope>NUCLEOTIDE SEQUENCE [LARGE SCALE GENOMIC DNA]</scope>
    <source>
        <strain evidence="2 4">JCM 1047</strain>
    </source>
</reference>
<gene>
    <name evidence="2" type="ORF">B6U56_08065</name>
    <name evidence="3" type="ORF">DB362_08870</name>
</gene>
<name>A0A1V9R9T9_9LACO</name>
<organism evidence="2 4">
    <name type="scientific">Ligilactobacillus salivarius</name>
    <dbReference type="NCBI Taxonomy" id="1624"/>
    <lineage>
        <taxon>Bacteria</taxon>
        <taxon>Bacillati</taxon>
        <taxon>Bacillota</taxon>
        <taxon>Bacilli</taxon>
        <taxon>Lactobacillales</taxon>
        <taxon>Lactobacillaceae</taxon>
        <taxon>Ligilactobacillus</taxon>
    </lineage>
</organism>
<feature type="domain" description="LicD/FKTN/FKRP nucleotidyltransferase" evidence="1">
    <location>
        <begin position="24"/>
        <end position="247"/>
    </location>
</feature>
<protein>
    <submittedName>
        <fullName evidence="3">LicD family protein</fullName>
    </submittedName>
</protein>
<dbReference type="GO" id="GO:0009100">
    <property type="term" value="P:glycoprotein metabolic process"/>
    <property type="evidence" value="ECO:0007669"/>
    <property type="project" value="UniProtKB-ARBA"/>
</dbReference>
<dbReference type="PANTHER" id="PTHR43404:SF2">
    <property type="entry name" value="LIPOPOLYSACCHARIDE CHOLINEPHOSPHOTRANSFERASE LICD"/>
    <property type="match status" value="1"/>
</dbReference>
<proteinExistence type="predicted"/>
<dbReference type="EMBL" id="NBEF01000025">
    <property type="protein sequence ID" value="OQQ89788.1"/>
    <property type="molecule type" value="Genomic_DNA"/>
</dbReference>
<dbReference type="EMBL" id="QFAS01000010">
    <property type="protein sequence ID" value="PWG50945.1"/>
    <property type="molecule type" value="Genomic_DNA"/>
</dbReference>
<dbReference type="Proteomes" id="UP000192575">
    <property type="component" value="Unassembled WGS sequence"/>
</dbReference>
<evidence type="ECO:0000313" key="4">
    <source>
        <dbReference type="Proteomes" id="UP000192575"/>
    </source>
</evidence>
<dbReference type="InterPro" id="IPR007074">
    <property type="entry name" value="LicD/FKTN/FKRP_NTP_transf"/>
</dbReference>
<evidence type="ECO:0000313" key="3">
    <source>
        <dbReference type="EMBL" id="PWG50945.1"/>
    </source>
</evidence>
<accession>A0A1V9R9T9</accession>
<reference evidence="3 5" key="2">
    <citation type="submission" date="2018-05" db="EMBL/GenBank/DDBJ databases">
        <title>Lactobacillus salivarius genome sequencing and assembly.</title>
        <authorList>
            <person name="Audisio C."/>
            <person name="Albarracin L."/>
            <person name="Torres M.J."/>
            <person name="Hebert E.M."/>
            <person name="Saavedra L."/>
        </authorList>
    </citation>
    <scope>NUCLEOTIDE SEQUENCE [LARGE SCALE GENOMIC DNA]</scope>
    <source>
        <strain evidence="3 5">A3iob</strain>
    </source>
</reference>
<dbReference type="RefSeq" id="WP_081535088.1">
    <property type="nucleotide sequence ID" value="NZ_CP117983.1"/>
</dbReference>
<dbReference type="Proteomes" id="UP000245607">
    <property type="component" value="Unassembled WGS sequence"/>
</dbReference>
<dbReference type="PANTHER" id="PTHR43404">
    <property type="entry name" value="LIPOPOLYSACCHARIDE CHOLINEPHOSPHOTRANSFERASE LICD"/>
    <property type="match status" value="1"/>
</dbReference>
<dbReference type="AlphaFoldDB" id="A0A1V9R9T9"/>
<comment type="caution">
    <text evidence="2">The sequence shown here is derived from an EMBL/GenBank/DDBJ whole genome shotgun (WGS) entry which is preliminary data.</text>
</comment>
<evidence type="ECO:0000313" key="2">
    <source>
        <dbReference type="EMBL" id="OQQ89788.1"/>
    </source>
</evidence>
<dbReference type="InterPro" id="IPR052942">
    <property type="entry name" value="LPS_cholinephosphotransferase"/>
</dbReference>
<evidence type="ECO:0000313" key="5">
    <source>
        <dbReference type="Proteomes" id="UP000245607"/>
    </source>
</evidence>